<dbReference type="Proteomes" id="UP001143910">
    <property type="component" value="Unassembled WGS sequence"/>
</dbReference>
<accession>A0ACC1MAX3</accession>
<organism evidence="1 2">
    <name type="scientific">Zarea fungicola</name>
    <dbReference type="NCBI Taxonomy" id="93591"/>
    <lineage>
        <taxon>Eukaryota</taxon>
        <taxon>Fungi</taxon>
        <taxon>Dikarya</taxon>
        <taxon>Ascomycota</taxon>
        <taxon>Pezizomycotina</taxon>
        <taxon>Sordariomycetes</taxon>
        <taxon>Hypocreomycetidae</taxon>
        <taxon>Hypocreales</taxon>
        <taxon>Cordycipitaceae</taxon>
        <taxon>Zarea</taxon>
    </lineage>
</organism>
<gene>
    <name evidence="1" type="ORF">NQ176_g11319</name>
</gene>
<reference evidence="1" key="1">
    <citation type="submission" date="2022-08" db="EMBL/GenBank/DDBJ databases">
        <title>Genome Sequence of Lecanicillium fungicola.</title>
        <authorList>
            <person name="Buettner E."/>
        </authorList>
    </citation>
    <scope>NUCLEOTIDE SEQUENCE</scope>
    <source>
        <strain evidence="1">Babe33</strain>
    </source>
</reference>
<keyword evidence="2" id="KW-1185">Reference proteome</keyword>
<evidence type="ECO:0000313" key="2">
    <source>
        <dbReference type="Proteomes" id="UP001143910"/>
    </source>
</evidence>
<evidence type="ECO:0000313" key="1">
    <source>
        <dbReference type="EMBL" id="KAJ2956433.1"/>
    </source>
</evidence>
<dbReference type="EMBL" id="JANJQO010003747">
    <property type="protein sequence ID" value="KAJ2956433.1"/>
    <property type="molecule type" value="Genomic_DNA"/>
</dbReference>
<sequence length="352" mass="38967">MPTVRATVRLNATLQQHDWLLMDRRESNTGYVSVLQSLEGDFRVMRCDHSLLGGEYTEGNVQGGLVAEPIYGVFAMLEAVRLIQTGHVVPDSKASALVIGLGVGTTPSALVAHGIDTTVVEIDPVVHAFAQKYFHLRENNPPVLTDAAQYTKKLANDTEGVRFDYIVHDVFTGGAEPVELFTLEFLLQLHTLLKPNGAIAINYAGDLALPGPRAIVRTINVVFPSCRIFREFPAEDPISVAANAGTSSDFTNMVIFCKKKAGALTFRAATERDMLNSYARREFLEPKYEMDVVEFLGAGEEEGEKEKQKEKKHGAILRQNDTAIVTKSHETSARGHWSIMRRVLPGVVWEKW</sequence>
<comment type="caution">
    <text evidence="1">The sequence shown here is derived from an EMBL/GenBank/DDBJ whole genome shotgun (WGS) entry which is preliminary data.</text>
</comment>
<proteinExistence type="predicted"/>
<protein>
    <submittedName>
        <fullName evidence="1">Uncharacterized protein</fullName>
    </submittedName>
</protein>
<name>A0ACC1MAX3_9HYPO</name>